<evidence type="ECO:0000256" key="3">
    <source>
        <dbReference type="ARBA" id="ARBA00022576"/>
    </source>
</evidence>
<dbReference type="GO" id="GO:0030170">
    <property type="term" value="F:pyridoxal phosphate binding"/>
    <property type="evidence" value="ECO:0007669"/>
    <property type="project" value="InterPro"/>
</dbReference>
<sequence length="260" mass="29222">ARILNIMTPSIAPQDVRQVIGRHALTDGFQAVVDLEKSHGSWIVDAVTGKEYLDLFAMFASMTVGYNHPVLVSNKDRLLTAAINKPTLSDIYAREYAEFMAAFDEAGIPDYLPYAFFIEGGALAVENALKAAFDWKVRKNLAAGHGEKGSQVVHFQHCFHGRTGYTMSMMDPHDPRKTMYYPKFNWPRITLPRLRFPITAAVQQEVEALERKALDEIKQAIHDNPHDIAALIIEPIQGEGGDNHIRSEFAINLRQICDEE</sequence>
<reference evidence="6" key="1">
    <citation type="journal article" date="2014" name="Front. Microbiol.">
        <title>High frequency of phylogenetically diverse reductive dehalogenase-homologous genes in deep subseafloor sedimentary metagenomes.</title>
        <authorList>
            <person name="Kawai M."/>
            <person name="Futagami T."/>
            <person name="Toyoda A."/>
            <person name="Takaki Y."/>
            <person name="Nishi S."/>
            <person name="Hori S."/>
            <person name="Arai W."/>
            <person name="Tsubouchi T."/>
            <person name="Morono Y."/>
            <person name="Uchiyama I."/>
            <person name="Ito T."/>
            <person name="Fujiyama A."/>
            <person name="Inagaki F."/>
            <person name="Takami H."/>
        </authorList>
    </citation>
    <scope>NUCLEOTIDE SEQUENCE</scope>
    <source>
        <strain evidence="6">Expedition CK06-06</strain>
    </source>
</reference>
<dbReference type="GO" id="GO:0008483">
    <property type="term" value="F:transaminase activity"/>
    <property type="evidence" value="ECO:0007669"/>
    <property type="project" value="UniProtKB-KW"/>
</dbReference>
<protein>
    <recommendedName>
        <fullName evidence="7">L-lysine 6-transaminase</fullName>
    </recommendedName>
</protein>
<dbReference type="InterPro" id="IPR015424">
    <property type="entry name" value="PyrdxlP-dep_Trfase"/>
</dbReference>
<dbReference type="InterPro" id="IPR015422">
    <property type="entry name" value="PyrdxlP-dep_Trfase_small"/>
</dbReference>
<keyword evidence="4" id="KW-0808">Transferase</keyword>
<proteinExistence type="inferred from homology"/>
<organism evidence="6">
    <name type="scientific">marine sediment metagenome</name>
    <dbReference type="NCBI Taxonomy" id="412755"/>
    <lineage>
        <taxon>unclassified sequences</taxon>
        <taxon>metagenomes</taxon>
        <taxon>ecological metagenomes</taxon>
    </lineage>
</organism>
<dbReference type="AlphaFoldDB" id="X1VQP5"/>
<dbReference type="Gene3D" id="3.90.1150.10">
    <property type="entry name" value="Aspartate Aminotransferase, domain 1"/>
    <property type="match status" value="1"/>
</dbReference>
<dbReference type="InterPro" id="IPR005814">
    <property type="entry name" value="Aminotrans_3"/>
</dbReference>
<dbReference type="PANTHER" id="PTHR43206:SF2">
    <property type="entry name" value="4-AMINOBUTYRATE AMINOTRANSFERASE GABT"/>
    <property type="match status" value="1"/>
</dbReference>
<dbReference type="InterPro" id="IPR015421">
    <property type="entry name" value="PyrdxlP-dep_Trfase_major"/>
</dbReference>
<feature type="non-terminal residue" evidence="6">
    <location>
        <position position="1"/>
    </location>
</feature>
<evidence type="ECO:0008006" key="7">
    <source>
        <dbReference type="Google" id="ProtNLM"/>
    </source>
</evidence>
<evidence type="ECO:0000256" key="5">
    <source>
        <dbReference type="ARBA" id="ARBA00022898"/>
    </source>
</evidence>
<comment type="similarity">
    <text evidence="2">Belongs to the class-III pyridoxal-phosphate-dependent aminotransferase family.</text>
</comment>
<name>X1VQP5_9ZZZZ</name>
<keyword evidence="5" id="KW-0663">Pyridoxal phosphate</keyword>
<dbReference type="Pfam" id="PF00202">
    <property type="entry name" value="Aminotran_3"/>
    <property type="match status" value="1"/>
</dbReference>
<evidence type="ECO:0000256" key="2">
    <source>
        <dbReference type="ARBA" id="ARBA00008954"/>
    </source>
</evidence>
<dbReference type="GO" id="GO:0009450">
    <property type="term" value="P:gamma-aminobutyric acid catabolic process"/>
    <property type="evidence" value="ECO:0007669"/>
    <property type="project" value="TreeGrafter"/>
</dbReference>
<evidence type="ECO:0000313" key="6">
    <source>
        <dbReference type="EMBL" id="GAJ11625.1"/>
    </source>
</evidence>
<comment type="caution">
    <text evidence="6">The sequence shown here is derived from an EMBL/GenBank/DDBJ whole genome shotgun (WGS) entry which is preliminary data.</text>
</comment>
<keyword evidence="3" id="KW-0032">Aminotransferase</keyword>
<gene>
    <name evidence="6" type="ORF">S12H4_42085</name>
</gene>
<dbReference type="Gene3D" id="3.40.640.10">
    <property type="entry name" value="Type I PLP-dependent aspartate aminotransferase-like (Major domain)"/>
    <property type="match status" value="1"/>
</dbReference>
<comment type="cofactor">
    <cofactor evidence="1">
        <name>pyridoxal 5'-phosphate</name>
        <dbReference type="ChEBI" id="CHEBI:597326"/>
    </cofactor>
</comment>
<evidence type="ECO:0000256" key="1">
    <source>
        <dbReference type="ARBA" id="ARBA00001933"/>
    </source>
</evidence>
<accession>X1VQP5</accession>
<dbReference type="PANTHER" id="PTHR43206">
    <property type="entry name" value="AMINOTRANSFERASE"/>
    <property type="match status" value="1"/>
</dbReference>
<feature type="non-terminal residue" evidence="6">
    <location>
        <position position="260"/>
    </location>
</feature>
<dbReference type="EMBL" id="BARW01025714">
    <property type="protein sequence ID" value="GAJ11625.1"/>
    <property type="molecule type" value="Genomic_DNA"/>
</dbReference>
<evidence type="ECO:0000256" key="4">
    <source>
        <dbReference type="ARBA" id="ARBA00022679"/>
    </source>
</evidence>
<dbReference type="SUPFAM" id="SSF53383">
    <property type="entry name" value="PLP-dependent transferases"/>
    <property type="match status" value="1"/>
</dbReference>